<dbReference type="STRING" id="92835.RS81_01163"/>
<dbReference type="EMBL" id="JYIZ01000041">
    <property type="protein sequence ID" value="KJL42661.1"/>
    <property type="molecule type" value="Genomic_DNA"/>
</dbReference>
<proteinExistence type="predicted"/>
<evidence type="ECO:0000313" key="1">
    <source>
        <dbReference type="EMBL" id="KJL42661.1"/>
    </source>
</evidence>
<dbReference type="PATRIC" id="fig|92835.4.peg.1182"/>
<dbReference type="Proteomes" id="UP000033956">
    <property type="component" value="Unassembled WGS sequence"/>
</dbReference>
<dbReference type="AlphaFoldDB" id="A0A0M2H8D4"/>
<keyword evidence="2" id="KW-1185">Reference proteome</keyword>
<reference evidence="1 2" key="1">
    <citation type="submission" date="2015-02" db="EMBL/GenBank/DDBJ databases">
        <title>Draft genome sequences of ten Microbacterium spp. with emphasis on heavy metal contaminated environments.</title>
        <authorList>
            <person name="Corretto E."/>
        </authorList>
    </citation>
    <scope>NUCLEOTIDE SEQUENCE [LARGE SCALE GENOMIC DNA]</scope>
    <source>
        <strain evidence="1 2">DSM 12510</strain>
    </source>
</reference>
<comment type="caution">
    <text evidence="1">The sequence shown here is derived from an EMBL/GenBank/DDBJ whole genome shotgun (WGS) entry which is preliminary data.</text>
</comment>
<accession>A0A0M2H8D4</accession>
<name>A0A0M2H8D4_9MICO</name>
<dbReference type="OrthoDB" id="5020792at2"/>
<sequence length="75" mass="7786">MKRIEIRYGGDSYSIGGREPGELMEAIAQAVDSGGAWLEVNDGEGQQRTAFIHVAPGTPIALILMPGSEGGPSDG</sequence>
<gene>
    <name evidence="1" type="ORF">RS81_01163</name>
</gene>
<evidence type="ECO:0000313" key="2">
    <source>
        <dbReference type="Proteomes" id="UP000033956"/>
    </source>
</evidence>
<organism evidence="1 2">
    <name type="scientific">Microbacterium terrae</name>
    <dbReference type="NCBI Taxonomy" id="69369"/>
    <lineage>
        <taxon>Bacteria</taxon>
        <taxon>Bacillati</taxon>
        <taxon>Actinomycetota</taxon>
        <taxon>Actinomycetes</taxon>
        <taxon>Micrococcales</taxon>
        <taxon>Microbacteriaceae</taxon>
        <taxon>Microbacterium</taxon>
    </lineage>
</organism>
<dbReference type="RefSeq" id="WP_045275114.1">
    <property type="nucleotide sequence ID" value="NZ_BAAAUP010000003.1"/>
</dbReference>
<protein>
    <submittedName>
        <fullName evidence="1">Uncharacterized protein</fullName>
    </submittedName>
</protein>